<evidence type="ECO:0000256" key="4">
    <source>
        <dbReference type="ARBA" id="ARBA00023163"/>
    </source>
</evidence>
<dbReference type="CDD" id="cd17535">
    <property type="entry name" value="REC_NarL-like"/>
    <property type="match status" value="1"/>
</dbReference>
<dbReference type="GO" id="GO:0000160">
    <property type="term" value="P:phosphorelay signal transduction system"/>
    <property type="evidence" value="ECO:0007669"/>
    <property type="project" value="InterPro"/>
</dbReference>
<feature type="domain" description="HTH luxR-type" evidence="6">
    <location>
        <begin position="160"/>
        <end position="225"/>
    </location>
</feature>
<organism evidence="8 9">
    <name type="scientific">Rothia amarae</name>
    <dbReference type="NCBI Taxonomy" id="169480"/>
    <lineage>
        <taxon>Bacteria</taxon>
        <taxon>Bacillati</taxon>
        <taxon>Actinomycetota</taxon>
        <taxon>Actinomycetes</taxon>
        <taxon>Micrococcales</taxon>
        <taxon>Micrococcaceae</taxon>
        <taxon>Rothia</taxon>
    </lineage>
</organism>
<dbReference type="InterPro" id="IPR058245">
    <property type="entry name" value="NreC/VraR/RcsB-like_REC"/>
</dbReference>
<protein>
    <submittedName>
        <fullName evidence="8">Response regulator transcription factor</fullName>
    </submittedName>
</protein>
<dbReference type="CDD" id="cd06170">
    <property type="entry name" value="LuxR_C_like"/>
    <property type="match status" value="1"/>
</dbReference>
<evidence type="ECO:0000256" key="1">
    <source>
        <dbReference type="ARBA" id="ARBA00022553"/>
    </source>
</evidence>
<dbReference type="InterPro" id="IPR000792">
    <property type="entry name" value="Tscrpt_reg_LuxR_C"/>
</dbReference>
<dbReference type="PROSITE" id="PS50043">
    <property type="entry name" value="HTH_LUXR_2"/>
    <property type="match status" value="1"/>
</dbReference>
<dbReference type="InterPro" id="IPR011006">
    <property type="entry name" value="CheY-like_superfamily"/>
</dbReference>
<dbReference type="SUPFAM" id="SSF52172">
    <property type="entry name" value="CheY-like"/>
    <property type="match status" value="1"/>
</dbReference>
<dbReference type="InterPro" id="IPR039420">
    <property type="entry name" value="WalR-like"/>
</dbReference>
<accession>A0A7H2BM62</accession>
<keyword evidence="1 5" id="KW-0597">Phosphoprotein</keyword>
<dbReference type="Pfam" id="PF00196">
    <property type="entry name" value="GerE"/>
    <property type="match status" value="1"/>
</dbReference>
<dbReference type="GO" id="GO:0003677">
    <property type="term" value="F:DNA binding"/>
    <property type="evidence" value="ECO:0007669"/>
    <property type="project" value="UniProtKB-KW"/>
</dbReference>
<dbReference type="SMART" id="SM00421">
    <property type="entry name" value="HTH_LUXR"/>
    <property type="match status" value="1"/>
</dbReference>
<evidence type="ECO:0000259" key="6">
    <source>
        <dbReference type="PROSITE" id="PS50043"/>
    </source>
</evidence>
<dbReference type="KEGG" id="rama:IDM48_05030"/>
<evidence type="ECO:0000256" key="3">
    <source>
        <dbReference type="ARBA" id="ARBA00023125"/>
    </source>
</evidence>
<feature type="modified residue" description="4-aspartylphosphate" evidence="5">
    <location>
        <position position="62"/>
    </location>
</feature>
<keyword evidence="4" id="KW-0804">Transcription</keyword>
<evidence type="ECO:0000313" key="8">
    <source>
        <dbReference type="EMBL" id="QNV40758.1"/>
    </source>
</evidence>
<name>A0A7H2BM62_9MICC</name>
<evidence type="ECO:0000313" key="9">
    <source>
        <dbReference type="Proteomes" id="UP000516421"/>
    </source>
</evidence>
<dbReference type="EMBL" id="CP061538">
    <property type="protein sequence ID" value="QNV40758.1"/>
    <property type="molecule type" value="Genomic_DNA"/>
</dbReference>
<sequence length="229" mass="25568">MNDSLKIMLVDDQFLVRNGLSMLINSQPDFHVVAEASDGEDALSQFLQLQQENREPHIVMMDVRMPQMNGLEATAHILRSSTRARIIMLTTFDIDDYVFEAIRLGASGFLLKDAPPEELLTAIRTVHRGDGVIAPSATKRLMEKMVPLITKPSDSTTTPHLERIASLTGREHELLLLMARGMTNKELCEFLFLSEATVKTHVSHILAKLGARDRVQAVVMAYEAGLMKN</sequence>
<reference evidence="8 9" key="1">
    <citation type="submission" date="2020-09" db="EMBL/GenBank/DDBJ databases">
        <title>Investigation of environmental microbe.</title>
        <authorList>
            <person name="Ou Y."/>
            <person name="Kang Q."/>
        </authorList>
    </citation>
    <scope>NUCLEOTIDE SEQUENCE [LARGE SCALE GENOMIC DNA]</scope>
    <source>
        <strain evidence="8 9">KJZ-9</strain>
    </source>
</reference>
<dbReference type="PANTHER" id="PTHR43214:SF24">
    <property type="entry name" value="TRANSCRIPTIONAL REGULATORY PROTEIN NARL-RELATED"/>
    <property type="match status" value="1"/>
</dbReference>
<evidence type="ECO:0000256" key="5">
    <source>
        <dbReference type="PROSITE-ProRule" id="PRU00169"/>
    </source>
</evidence>
<dbReference type="PROSITE" id="PS50110">
    <property type="entry name" value="RESPONSE_REGULATORY"/>
    <property type="match status" value="1"/>
</dbReference>
<keyword evidence="9" id="KW-1185">Reference proteome</keyword>
<dbReference type="SMART" id="SM00448">
    <property type="entry name" value="REC"/>
    <property type="match status" value="1"/>
</dbReference>
<evidence type="ECO:0000259" key="7">
    <source>
        <dbReference type="PROSITE" id="PS50110"/>
    </source>
</evidence>
<keyword evidence="2" id="KW-0805">Transcription regulation</keyword>
<dbReference type="PANTHER" id="PTHR43214">
    <property type="entry name" value="TWO-COMPONENT RESPONSE REGULATOR"/>
    <property type="match status" value="1"/>
</dbReference>
<dbReference type="InterPro" id="IPR016032">
    <property type="entry name" value="Sig_transdc_resp-reg_C-effctor"/>
</dbReference>
<dbReference type="Proteomes" id="UP000516421">
    <property type="component" value="Chromosome"/>
</dbReference>
<dbReference type="GO" id="GO:0006355">
    <property type="term" value="P:regulation of DNA-templated transcription"/>
    <property type="evidence" value="ECO:0007669"/>
    <property type="project" value="InterPro"/>
</dbReference>
<gene>
    <name evidence="8" type="ORF">IDM48_05030</name>
</gene>
<dbReference type="Gene3D" id="3.40.50.2300">
    <property type="match status" value="1"/>
</dbReference>
<keyword evidence="3" id="KW-0238">DNA-binding</keyword>
<proteinExistence type="predicted"/>
<dbReference type="InterPro" id="IPR001789">
    <property type="entry name" value="Sig_transdc_resp-reg_receiver"/>
</dbReference>
<dbReference type="RefSeq" id="WP_068170258.1">
    <property type="nucleotide sequence ID" value="NZ_CP061538.1"/>
</dbReference>
<dbReference type="SUPFAM" id="SSF46894">
    <property type="entry name" value="C-terminal effector domain of the bipartite response regulators"/>
    <property type="match status" value="1"/>
</dbReference>
<evidence type="ECO:0000256" key="2">
    <source>
        <dbReference type="ARBA" id="ARBA00023015"/>
    </source>
</evidence>
<feature type="domain" description="Response regulatory" evidence="7">
    <location>
        <begin position="6"/>
        <end position="127"/>
    </location>
</feature>
<dbReference type="PRINTS" id="PR00038">
    <property type="entry name" value="HTHLUXR"/>
</dbReference>
<dbReference type="AlphaFoldDB" id="A0A7H2BM62"/>
<dbReference type="Pfam" id="PF00072">
    <property type="entry name" value="Response_reg"/>
    <property type="match status" value="1"/>
</dbReference>